<feature type="domain" description="EamA" evidence="9">
    <location>
        <begin position="8"/>
        <end position="148"/>
    </location>
</feature>
<evidence type="ECO:0000256" key="3">
    <source>
        <dbReference type="ARBA" id="ARBA00022448"/>
    </source>
</evidence>
<keyword evidence="6 8" id="KW-1133">Transmembrane helix</keyword>
<keyword evidence="3" id="KW-0813">Transport</keyword>
<evidence type="ECO:0000259" key="9">
    <source>
        <dbReference type="Pfam" id="PF00892"/>
    </source>
</evidence>
<evidence type="ECO:0000256" key="7">
    <source>
        <dbReference type="ARBA" id="ARBA00023136"/>
    </source>
</evidence>
<feature type="transmembrane region" description="Helical" evidence="8">
    <location>
        <begin position="246"/>
        <end position="267"/>
    </location>
</feature>
<evidence type="ECO:0000313" key="10">
    <source>
        <dbReference type="EMBL" id="PTM53325.1"/>
    </source>
</evidence>
<reference evidence="10 11" key="1">
    <citation type="submission" date="2018-04" db="EMBL/GenBank/DDBJ databases">
        <title>Genomic Encyclopedia of Archaeal and Bacterial Type Strains, Phase II (KMG-II): from individual species to whole genera.</title>
        <authorList>
            <person name="Goeker M."/>
        </authorList>
    </citation>
    <scope>NUCLEOTIDE SEQUENCE [LARGE SCALE GENOMIC DNA]</scope>
    <source>
        <strain evidence="10 11">DSM 45169</strain>
    </source>
</reference>
<gene>
    <name evidence="10" type="ORF">C8J48_3649</name>
</gene>
<keyword evidence="7 8" id="KW-0472">Membrane</keyword>
<evidence type="ECO:0000256" key="1">
    <source>
        <dbReference type="ARBA" id="ARBA00004651"/>
    </source>
</evidence>
<feature type="transmembrane region" description="Helical" evidence="8">
    <location>
        <begin position="77"/>
        <end position="96"/>
    </location>
</feature>
<organism evidence="10 11">
    <name type="scientific">Desmospora activa DSM 45169</name>
    <dbReference type="NCBI Taxonomy" id="1121389"/>
    <lineage>
        <taxon>Bacteria</taxon>
        <taxon>Bacillati</taxon>
        <taxon>Bacillota</taxon>
        <taxon>Bacilli</taxon>
        <taxon>Bacillales</taxon>
        <taxon>Thermoactinomycetaceae</taxon>
        <taxon>Desmospora</taxon>
    </lineage>
</organism>
<keyword evidence="4" id="KW-1003">Cell membrane</keyword>
<name>A0A2T4Z0T0_9BACL</name>
<dbReference type="PANTHER" id="PTHR22911:SF137">
    <property type="entry name" value="SOLUTE CARRIER FAMILY 35 MEMBER G2-RELATED"/>
    <property type="match status" value="1"/>
</dbReference>
<evidence type="ECO:0000256" key="8">
    <source>
        <dbReference type="SAM" id="Phobius"/>
    </source>
</evidence>
<evidence type="ECO:0000256" key="2">
    <source>
        <dbReference type="ARBA" id="ARBA00007362"/>
    </source>
</evidence>
<dbReference type="OrthoDB" id="369870at2"/>
<dbReference type="GO" id="GO:0005886">
    <property type="term" value="C:plasma membrane"/>
    <property type="evidence" value="ECO:0007669"/>
    <property type="project" value="UniProtKB-SubCell"/>
</dbReference>
<feature type="transmembrane region" description="Helical" evidence="8">
    <location>
        <begin position="132"/>
        <end position="148"/>
    </location>
</feature>
<dbReference type="Proteomes" id="UP000241639">
    <property type="component" value="Unassembled WGS sequence"/>
</dbReference>
<evidence type="ECO:0000313" key="11">
    <source>
        <dbReference type="Proteomes" id="UP000241639"/>
    </source>
</evidence>
<evidence type="ECO:0000256" key="6">
    <source>
        <dbReference type="ARBA" id="ARBA00022989"/>
    </source>
</evidence>
<dbReference type="SUPFAM" id="SSF103481">
    <property type="entry name" value="Multidrug resistance efflux transporter EmrE"/>
    <property type="match status" value="2"/>
</dbReference>
<comment type="caution">
    <text evidence="10">The sequence shown here is derived from an EMBL/GenBank/DDBJ whole genome shotgun (WGS) entry which is preliminary data.</text>
</comment>
<dbReference type="RefSeq" id="WP_107728607.1">
    <property type="nucleotide sequence ID" value="NZ_PZZP01000004.1"/>
</dbReference>
<dbReference type="AlphaFoldDB" id="A0A2T4Z0T0"/>
<proteinExistence type="inferred from homology"/>
<dbReference type="EMBL" id="PZZP01000004">
    <property type="protein sequence ID" value="PTM53325.1"/>
    <property type="molecule type" value="Genomic_DNA"/>
</dbReference>
<accession>A0A2T4Z0T0</accession>
<dbReference type="NCBIfam" id="TIGR00688">
    <property type="entry name" value="rarD"/>
    <property type="match status" value="1"/>
</dbReference>
<feature type="transmembrane region" description="Helical" evidence="8">
    <location>
        <begin position="154"/>
        <end position="171"/>
    </location>
</feature>
<dbReference type="PANTHER" id="PTHR22911">
    <property type="entry name" value="ACYL-MALONYL CONDENSING ENZYME-RELATED"/>
    <property type="match status" value="1"/>
</dbReference>
<feature type="transmembrane region" description="Helical" evidence="8">
    <location>
        <begin position="33"/>
        <end position="56"/>
    </location>
</feature>
<feature type="domain" description="EamA" evidence="9">
    <location>
        <begin position="157"/>
        <end position="289"/>
    </location>
</feature>
<comment type="similarity">
    <text evidence="2">Belongs to the EamA transporter family.</text>
</comment>
<feature type="transmembrane region" description="Helical" evidence="8">
    <location>
        <begin position="178"/>
        <end position="202"/>
    </location>
</feature>
<feature type="transmembrane region" description="Helical" evidence="8">
    <location>
        <begin position="214"/>
        <end position="234"/>
    </location>
</feature>
<dbReference type="InterPro" id="IPR000620">
    <property type="entry name" value="EamA_dom"/>
</dbReference>
<protein>
    <submittedName>
        <fullName evidence="10">Chloramphenicol-sensitive protein RarD</fullName>
    </submittedName>
</protein>
<comment type="subcellular location">
    <subcellularLocation>
        <location evidence="1">Cell membrane</location>
        <topology evidence="1">Multi-pass membrane protein</topology>
    </subcellularLocation>
</comment>
<dbReference type="InterPro" id="IPR037185">
    <property type="entry name" value="EmrE-like"/>
</dbReference>
<feature type="transmembrane region" description="Helical" evidence="8">
    <location>
        <begin position="7"/>
        <end position="27"/>
    </location>
</feature>
<evidence type="ECO:0000256" key="4">
    <source>
        <dbReference type="ARBA" id="ARBA00022475"/>
    </source>
</evidence>
<sequence>MNEKQQGMGILAAVTAYLLWGILPLYWKLFEGVTPAVILAHRIVWSLVFMILVLLCMRQLGKVAKEIRHTFSHVTSVLTISCAAVLISINWFLFIFAVNSDRVIETSLGYYINPLINVLLATIFLKERLTRWELLSFLLATGGVITITVDYGGIPWIALGLALSFGLYGLIKKTVTVGVWAGLTIETLLMTPFAMLFLLTVGDSSSGHLFESEGVHTVILLLGAGIVTAVPLLLFATGAKRISFSLIGFLQYIAPTIMLFLGVFLFHEPFSQVKLFSFILIWIGLVIFTTSRSRASLVKKKKATLAPEKAPLGTNCPTKM</sequence>
<dbReference type="InterPro" id="IPR004626">
    <property type="entry name" value="RarD"/>
</dbReference>
<dbReference type="Pfam" id="PF00892">
    <property type="entry name" value="EamA"/>
    <property type="match status" value="2"/>
</dbReference>
<feature type="transmembrane region" description="Helical" evidence="8">
    <location>
        <begin position="273"/>
        <end position="291"/>
    </location>
</feature>
<feature type="transmembrane region" description="Helical" evidence="8">
    <location>
        <begin position="108"/>
        <end position="125"/>
    </location>
</feature>
<keyword evidence="11" id="KW-1185">Reference proteome</keyword>
<keyword evidence="5 8" id="KW-0812">Transmembrane</keyword>
<evidence type="ECO:0000256" key="5">
    <source>
        <dbReference type="ARBA" id="ARBA00022692"/>
    </source>
</evidence>